<comment type="caution">
    <text evidence="3">The sequence shown here is derived from an EMBL/GenBank/DDBJ whole genome shotgun (WGS) entry which is preliminary data.</text>
</comment>
<feature type="region of interest" description="Disordered" evidence="1">
    <location>
        <begin position="361"/>
        <end position="440"/>
    </location>
</feature>
<evidence type="ECO:0000313" key="4">
    <source>
        <dbReference type="Proteomes" id="UP000178187"/>
    </source>
</evidence>
<name>A0A1G1KT31_9BACT</name>
<keyword evidence="2" id="KW-0732">Signal</keyword>
<dbReference type="AlphaFoldDB" id="A0A1G1KT31"/>
<feature type="compositionally biased region" description="Basic and acidic residues" evidence="1">
    <location>
        <begin position="395"/>
        <end position="428"/>
    </location>
</feature>
<evidence type="ECO:0008006" key="5">
    <source>
        <dbReference type="Google" id="ProtNLM"/>
    </source>
</evidence>
<proteinExistence type="predicted"/>
<feature type="compositionally biased region" description="Polar residues" evidence="1">
    <location>
        <begin position="429"/>
        <end position="440"/>
    </location>
</feature>
<protein>
    <recommendedName>
        <fullName evidence="5">BSD domain-containing protein</fullName>
    </recommendedName>
</protein>
<organism evidence="3 4">
    <name type="scientific">Candidatus Danuiimicrobium aquiferis</name>
    <dbReference type="NCBI Taxonomy" id="1801832"/>
    <lineage>
        <taxon>Bacteria</taxon>
        <taxon>Pseudomonadati</taxon>
        <taxon>Candidatus Omnitrophota</taxon>
        <taxon>Candidatus Danuiimicrobium</taxon>
    </lineage>
</organism>
<evidence type="ECO:0000256" key="1">
    <source>
        <dbReference type="SAM" id="MobiDB-lite"/>
    </source>
</evidence>
<dbReference type="EMBL" id="MHFR01000053">
    <property type="protein sequence ID" value="OGW96088.1"/>
    <property type="molecule type" value="Genomic_DNA"/>
</dbReference>
<evidence type="ECO:0000256" key="2">
    <source>
        <dbReference type="SAM" id="SignalP"/>
    </source>
</evidence>
<reference evidence="3 4" key="1">
    <citation type="journal article" date="2016" name="Nat. Commun.">
        <title>Thousands of microbial genomes shed light on interconnected biogeochemical processes in an aquifer system.</title>
        <authorList>
            <person name="Anantharaman K."/>
            <person name="Brown C.T."/>
            <person name="Hug L.A."/>
            <person name="Sharon I."/>
            <person name="Castelle C.J."/>
            <person name="Probst A.J."/>
            <person name="Thomas B.C."/>
            <person name="Singh A."/>
            <person name="Wilkins M.J."/>
            <person name="Karaoz U."/>
            <person name="Brodie E.L."/>
            <person name="Williams K.H."/>
            <person name="Hubbard S.S."/>
            <person name="Banfield J.F."/>
        </authorList>
    </citation>
    <scope>NUCLEOTIDE SEQUENCE [LARGE SCALE GENOMIC DNA]</scope>
</reference>
<gene>
    <name evidence="3" type="ORF">A3G33_01880</name>
</gene>
<accession>A0A1G1KT31</accession>
<feature type="compositionally biased region" description="Basic and acidic residues" evidence="1">
    <location>
        <begin position="372"/>
        <end position="388"/>
    </location>
</feature>
<dbReference type="Proteomes" id="UP000178187">
    <property type="component" value="Unassembled WGS sequence"/>
</dbReference>
<evidence type="ECO:0000313" key="3">
    <source>
        <dbReference type="EMBL" id="OGW96088.1"/>
    </source>
</evidence>
<sequence>MKTTYRNPQIRQWLTTGFILICSLFLLSTYLNAQDYQADQKTNTQQATKSTAENPETEAASVSIDNAYAQTSPGFLSQTTDLKEFKTNTAEWKELMRLSDELVRERVARAKNLTDKPSKSNWIEYIANFWNAFEKETLTEQQVNDFNLIETPKELKITDEDASVAYEVLQTDYDSIVSQEIMETATNVRYRDAFETSDTIYGNADGRTTEKEMLNYYSALVEMETTAVTEIIATTPNDTLTISDTPSPEVNMIQENSETMGIAMVQEKSRTMGTTMSVNSTLTEMPGPSNDLDVPLSWTAQALKDFMGYLGFSVDSEEQDEAAIAEAEKESKEKLIATHEKVKTENPIQTGREKLRKTIVDTQTQQGTGQKKGNEIAQKNKRDKESDLITKFARSKNEMVELSRNKKSNEEKVRKQRSELESTRKRLYTDTSTTTAEASPIKNTASEKLVSDLTVVR</sequence>
<feature type="chain" id="PRO_5009576534" description="BSD domain-containing protein" evidence="2">
    <location>
        <begin position="34"/>
        <end position="457"/>
    </location>
</feature>
<feature type="compositionally biased region" description="Low complexity" evidence="1">
    <location>
        <begin position="362"/>
        <end position="371"/>
    </location>
</feature>
<feature type="signal peptide" evidence="2">
    <location>
        <begin position="1"/>
        <end position="33"/>
    </location>
</feature>